<dbReference type="GO" id="GO:0003677">
    <property type="term" value="F:DNA binding"/>
    <property type="evidence" value="ECO:0007669"/>
    <property type="project" value="InterPro"/>
</dbReference>
<protein>
    <submittedName>
        <fullName evidence="7">Sigma-70 family RNA polymerase sigma factor</fullName>
    </submittedName>
</protein>
<dbReference type="InterPro" id="IPR013249">
    <property type="entry name" value="RNA_pol_sigma70_r4_t2"/>
</dbReference>
<organism evidence="7 8">
    <name type="scientific">Candidatus Onthenecus intestinigallinarum</name>
    <dbReference type="NCBI Taxonomy" id="2840875"/>
    <lineage>
        <taxon>Bacteria</taxon>
        <taxon>Bacillati</taxon>
        <taxon>Bacillota</taxon>
        <taxon>Clostridia</taxon>
        <taxon>Eubacteriales</taxon>
        <taxon>Candidatus Onthenecus</taxon>
    </lineage>
</organism>
<evidence type="ECO:0000256" key="4">
    <source>
        <dbReference type="ARBA" id="ARBA00023163"/>
    </source>
</evidence>
<dbReference type="InterPro" id="IPR007627">
    <property type="entry name" value="RNA_pol_sigma70_r2"/>
</dbReference>
<dbReference type="CDD" id="cd06171">
    <property type="entry name" value="Sigma70_r4"/>
    <property type="match status" value="1"/>
</dbReference>
<dbReference type="InterPro" id="IPR036388">
    <property type="entry name" value="WH-like_DNA-bd_sf"/>
</dbReference>
<reference evidence="7" key="1">
    <citation type="submission" date="2020-10" db="EMBL/GenBank/DDBJ databases">
        <authorList>
            <person name="Gilroy R."/>
        </authorList>
    </citation>
    <scope>NUCLEOTIDE SEQUENCE</scope>
    <source>
        <strain evidence="7">ChiSxjej2B14-6234</strain>
    </source>
</reference>
<comment type="caution">
    <text evidence="7">The sequence shown here is derived from an EMBL/GenBank/DDBJ whole genome shotgun (WGS) entry which is preliminary data.</text>
</comment>
<dbReference type="InterPro" id="IPR014284">
    <property type="entry name" value="RNA_pol_sigma-70_dom"/>
</dbReference>
<comment type="similarity">
    <text evidence="1">Belongs to the sigma-70 factor family. ECF subfamily.</text>
</comment>
<reference evidence="7" key="2">
    <citation type="journal article" date="2021" name="PeerJ">
        <title>Extensive microbial diversity within the chicken gut microbiome revealed by metagenomics and culture.</title>
        <authorList>
            <person name="Gilroy R."/>
            <person name="Ravi A."/>
            <person name="Getino M."/>
            <person name="Pursley I."/>
            <person name="Horton D.L."/>
            <person name="Alikhan N.F."/>
            <person name="Baker D."/>
            <person name="Gharbi K."/>
            <person name="Hall N."/>
            <person name="Watson M."/>
            <person name="Adriaenssens E.M."/>
            <person name="Foster-Nyarko E."/>
            <person name="Jarju S."/>
            <person name="Secka A."/>
            <person name="Antonio M."/>
            <person name="Oren A."/>
            <person name="Chaudhuri R.R."/>
            <person name="La Ragione R."/>
            <person name="Hildebrand F."/>
            <person name="Pallen M.J."/>
        </authorList>
    </citation>
    <scope>NUCLEOTIDE SEQUENCE</scope>
    <source>
        <strain evidence="7">ChiSxjej2B14-6234</strain>
    </source>
</reference>
<proteinExistence type="inferred from homology"/>
<dbReference type="Gene3D" id="1.10.1740.10">
    <property type="match status" value="1"/>
</dbReference>
<keyword evidence="2" id="KW-0805">Transcription regulation</keyword>
<dbReference type="InterPro" id="IPR013325">
    <property type="entry name" value="RNA_pol_sigma_r2"/>
</dbReference>
<evidence type="ECO:0000259" key="6">
    <source>
        <dbReference type="Pfam" id="PF08281"/>
    </source>
</evidence>
<evidence type="ECO:0000256" key="2">
    <source>
        <dbReference type="ARBA" id="ARBA00023015"/>
    </source>
</evidence>
<dbReference type="Gene3D" id="1.10.10.10">
    <property type="entry name" value="Winged helix-like DNA-binding domain superfamily/Winged helix DNA-binding domain"/>
    <property type="match status" value="1"/>
</dbReference>
<dbReference type="Pfam" id="PF04542">
    <property type="entry name" value="Sigma70_r2"/>
    <property type="match status" value="1"/>
</dbReference>
<evidence type="ECO:0000313" key="7">
    <source>
        <dbReference type="EMBL" id="HIQ72732.1"/>
    </source>
</evidence>
<dbReference type="EMBL" id="DVFJ01000038">
    <property type="protein sequence ID" value="HIQ72732.1"/>
    <property type="molecule type" value="Genomic_DNA"/>
</dbReference>
<dbReference type="InterPro" id="IPR039425">
    <property type="entry name" value="RNA_pol_sigma-70-like"/>
</dbReference>
<dbReference type="SUPFAM" id="SSF88659">
    <property type="entry name" value="Sigma3 and sigma4 domains of RNA polymerase sigma factors"/>
    <property type="match status" value="1"/>
</dbReference>
<evidence type="ECO:0000259" key="5">
    <source>
        <dbReference type="Pfam" id="PF04542"/>
    </source>
</evidence>
<dbReference type="PANTHER" id="PTHR43133">
    <property type="entry name" value="RNA POLYMERASE ECF-TYPE SIGMA FACTO"/>
    <property type="match status" value="1"/>
</dbReference>
<dbReference type="AlphaFoldDB" id="A0A9D0ZBN8"/>
<dbReference type="GO" id="GO:0016987">
    <property type="term" value="F:sigma factor activity"/>
    <property type="evidence" value="ECO:0007669"/>
    <property type="project" value="UniProtKB-KW"/>
</dbReference>
<evidence type="ECO:0000313" key="8">
    <source>
        <dbReference type="Proteomes" id="UP000886887"/>
    </source>
</evidence>
<feature type="domain" description="RNA polymerase sigma factor 70 region 4 type 2" evidence="6">
    <location>
        <begin position="108"/>
        <end position="155"/>
    </location>
</feature>
<evidence type="ECO:0000256" key="1">
    <source>
        <dbReference type="ARBA" id="ARBA00010641"/>
    </source>
</evidence>
<dbReference type="GO" id="GO:0006352">
    <property type="term" value="P:DNA-templated transcription initiation"/>
    <property type="evidence" value="ECO:0007669"/>
    <property type="project" value="InterPro"/>
</dbReference>
<keyword evidence="4" id="KW-0804">Transcription</keyword>
<dbReference type="PANTHER" id="PTHR43133:SF51">
    <property type="entry name" value="RNA POLYMERASE SIGMA FACTOR"/>
    <property type="match status" value="1"/>
</dbReference>
<dbReference type="InterPro" id="IPR013324">
    <property type="entry name" value="RNA_pol_sigma_r3/r4-like"/>
</dbReference>
<keyword evidence="3" id="KW-0731">Sigma factor</keyword>
<evidence type="ECO:0000256" key="3">
    <source>
        <dbReference type="ARBA" id="ARBA00023082"/>
    </source>
</evidence>
<gene>
    <name evidence="7" type="ORF">IAB73_11055</name>
</gene>
<accession>A0A9D0ZBN8</accession>
<feature type="domain" description="RNA polymerase sigma-70 region 2" evidence="5">
    <location>
        <begin position="13"/>
        <end position="79"/>
    </location>
</feature>
<sequence>MDALEKERTLERLMERHGDAIVRLCTLHLRDAQLAQDAAQETFLKAYRALERFRGESSEKTWLSRIAINTCRSMRRSAWFRLVDLGALRESLPAPERPFGVEEDEMTFAIAGLRAKYREVILLYYYQQMRVAEIAQALGIPEKTVSTRLSRARDMLRLRLEGGKADETERA</sequence>
<dbReference type="Proteomes" id="UP000886887">
    <property type="component" value="Unassembled WGS sequence"/>
</dbReference>
<dbReference type="SUPFAM" id="SSF88946">
    <property type="entry name" value="Sigma2 domain of RNA polymerase sigma factors"/>
    <property type="match status" value="1"/>
</dbReference>
<dbReference type="NCBIfam" id="TIGR02937">
    <property type="entry name" value="sigma70-ECF"/>
    <property type="match status" value="1"/>
</dbReference>
<dbReference type="Pfam" id="PF08281">
    <property type="entry name" value="Sigma70_r4_2"/>
    <property type="match status" value="1"/>
</dbReference>
<name>A0A9D0ZBN8_9FIRM</name>